<evidence type="ECO:0000259" key="1">
    <source>
        <dbReference type="Pfam" id="PF18648"/>
    </source>
</evidence>
<evidence type="ECO:0000313" key="2">
    <source>
        <dbReference type="EMBL" id="GAA6166343.1"/>
    </source>
</evidence>
<comment type="caution">
    <text evidence="2">The sequence shown here is derived from an EMBL/GenBank/DDBJ whole genome shotgun (WGS) entry which is preliminary data.</text>
</comment>
<feature type="domain" description="Tse2 ADP-ribosyltransferase toxin" evidence="1">
    <location>
        <begin position="17"/>
        <end position="155"/>
    </location>
</feature>
<sequence length="157" mass="18342">MPKNKKSLDEELYIEKRKLGELFDSSYDLELNLWRGQKPEDKGKPILYPILKSFLLSNGNVRDPDIATYINNNELWVDSKSGGVSLFDKLGVPNKKWDYFRLSIGLKIPHGLYIIKDNYNRRHGSFHYSIKAGWDMPLKKFLMLLDEIATSLTFEER</sequence>
<dbReference type="RefSeq" id="WP_353301305.1">
    <property type="nucleotide sequence ID" value="NZ_BAABWN010000001.1"/>
</dbReference>
<reference evidence="2 3" key="1">
    <citation type="submission" date="2024-04" db="EMBL/GenBank/DDBJ databases">
        <title>Draft genome sequence of Sessilibacter corallicola NBRC 116591.</title>
        <authorList>
            <person name="Miyakawa T."/>
            <person name="Kusuya Y."/>
            <person name="Miura T."/>
        </authorList>
    </citation>
    <scope>NUCLEOTIDE SEQUENCE [LARGE SCALE GENOMIC DNA]</scope>
    <source>
        <strain evidence="2 3">KU-00831-HH</strain>
    </source>
</reference>
<gene>
    <name evidence="2" type="ORF">NBRC116591_01530</name>
</gene>
<evidence type="ECO:0000313" key="3">
    <source>
        <dbReference type="Proteomes" id="UP001465153"/>
    </source>
</evidence>
<keyword evidence="3" id="KW-1185">Reference proteome</keyword>
<dbReference type="Proteomes" id="UP001465153">
    <property type="component" value="Unassembled WGS sequence"/>
</dbReference>
<name>A0ABQ0A485_9GAMM</name>
<organism evidence="2 3">
    <name type="scientific">Sessilibacter corallicola</name>
    <dbReference type="NCBI Taxonomy" id="2904075"/>
    <lineage>
        <taxon>Bacteria</taxon>
        <taxon>Pseudomonadati</taxon>
        <taxon>Pseudomonadota</taxon>
        <taxon>Gammaproteobacteria</taxon>
        <taxon>Cellvibrionales</taxon>
        <taxon>Cellvibrionaceae</taxon>
        <taxon>Sessilibacter</taxon>
    </lineage>
</organism>
<accession>A0ABQ0A485</accession>
<protein>
    <recommendedName>
        <fullName evidence="1">Tse2 ADP-ribosyltransferase toxin domain-containing protein</fullName>
    </recommendedName>
</protein>
<dbReference type="EMBL" id="BAABWN010000001">
    <property type="protein sequence ID" value="GAA6166343.1"/>
    <property type="molecule type" value="Genomic_DNA"/>
</dbReference>
<dbReference type="InterPro" id="IPR041018">
    <property type="entry name" value="ADPRTs_Tse2"/>
</dbReference>
<dbReference type="Pfam" id="PF18648">
    <property type="entry name" value="ADPRTs_Tse2"/>
    <property type="match status" value="1"/>
</dbReference>
<proteinExistence type="predicted"/>